<evidence type="ECO:0000259" key="2">
    <source>
        <dbReference type="Pfam" id="PF08707"/>
    </source>
</evidence>
<dbReference type="GO" id="GO:0016817">
    <property type="term" value="F:hydrolase activity, acting on acid anhydrides"/>
    <property type="evidence" value="ECO:0007669"/>
    <property type="project" value="InterPro"/>
</dbReference>
<dbReference type="AlphaFoldDB" id="A0A9Q4GIN3"/>
<feature type="compositionally biased region" description="Acidic residues" evidence="1">
    <location>
        <begin position="114"/>
        <end position="126"/>
    </location>
</feature>
<feature type="region of interest" description="Disordered" evidence="1">
    <location>
        <begin position="383"/>
        <end position="422"/>
    </location>
</feature>
<feature type="compositionally biased region" description="Acidic residues" evidence="1">
    <location>
        <begin position="84"/>
        <end position="101"/>
    </location>
</feature>
<evidence type="ECO:0000313" key="3">
    <source>
        <dbReference type="EMBL" id="MCX2818993.1"/>
    </source>
</evidence>
<evidence type="ECO:0000313" key="4">
    <source>
        <dbReference type="Proteomes" id="UP001149411"/>
    </source>
</evidence>
<protein>
    <submittedName>
        <fullName evidence="3">PriCT-2 domain-containing protein</fullName>
    </submittedName>
</protein>
<dbReference type="RefSeq" id="WP_266086864.1">
    <property type="nucleotide sequence ID" value="NZ_RKLV01000005.1"/>
</dbReference>
<dbReference type="InterPro" id="IPR014819">
    <property type="entry name" value="PriCT_2"/>
</dbReference>
<keyword evidence="4" id="KW-1185">Reference proteome</keyword>
<feature type="region of interest" description="Disordered" evidence="1">
    <location>
        <begin position="60"/>
        <end position="135"/>
    </location>
</feature>
<dbReference type="Pfam" id="PF08707">
    <property type="entry name" value="PriCT_2"/>
    <property type="match status" value="1"/>
</dbReference>
<feature type="domain" description="Primase C-terminal 2" evidence="2">
    <location>
        <begin position="296"/>
        <end position="350"/>
    </location>
</feature>
<dbReference type="Proteomes" id="UP001149411">
    <property type="component" value="Unassembled WGS sequence"/>
</dbReference>
<gene>
    <name evidence="3" type="ORF">EGH25_06465</name>
</gene>
<accession>A0A9Q4GIN3</accession>
<proteinExistence type="predicted"/>
<sequence length="860" mass="94011">MTPEPVPEEDDEIDPVEAVRNAVGAVDRDEFDDGHELKQLIKNRNGVTLPDAGRFLLQALRADDPPLRRDGETFVTTGGAGSDTGDEDGGEEDEGTDEDPVEGSVSTGGGDENTVNEDEDTVEETPEPPHELTQRDVWAVRYTDGTVERGLSYDEAVNEANASEAEVGYGYVLTVDIKADTDSAFKNSVPKTPFDGAYVEYLPTKDGWRIPVADYDEPGWWFDTDGEVTVKLSDTGFRKKGELADVPQDASVFRGGRALDEWLADVAREADVTVFDEAPDDVPDVDGAILTDDRVEEALEHIDPDLPYTDWRRIGSALVDNYADGEGADKAQEVFDGWSRKGSKYTDRDERFVRDPEDAVPDNGVGYLVHKACLEGWVWEADDDSGKTADEDDRTVPEPARAEAVSQDGTENGTRAVEDPSADATDIETTFVEREGGYGYESEDGFDRVTNFTLETNRRIVCDDVRLIELTVRPCNEEPYEVTVETGALNTVDGFESEVVTGFSTWFDGDEDALSRIRSRVGTEGTRVHGTGAVGLFGDEFVTPAGSLTDEGWTDEADTVFVDRLAGAGVNDTWTVTGGYDEEEVAEILEHLPGIHLSGEFLTVLGWFYAAPLKTFVVERAEYFPSLRLTGDVEAAKPKLRVLGCAFGTDGEPFRPSETSDVFDVLRGSRSVPVWYDGYRRGRIDDGTVDSFDDYCLKTTRCVDARCDGTVDGLTAPVVVTGDAPRNPSLDDRSVDVDFVGAGGDVTASYAQLAGRSYREDGEVRHPDGVDLGAHAMAYYSWIAGVGTETLEELWDDCLHSSADVMGSRDTDDLGGLHDVRVTLFGLRLYQRFAEENGVEPEINRKRRQNEGIAASTDAG</sequence>
<feature type="compositionally biased region" description="Basic and acidic residues" evidence="1">
    <location>
        <begin position="61"/>
        <end position="72"/>
    </location>
</feature>
<feature type="region of interest" description="Disordered" evidence="1">
    <location>
        <begin position="841"/>
        <end position="860"/>
    </location>
</feature>
<dbReference type="EMBL" id="RKLV01000005">
    <property type="protein sequence ID" value="MCX2818993.1"/>
    <property type="molecule type" value="Genomic_DNA"/>
</dbReference>
<comment type="caution">
    <text evidence="3">The sequence shown here is derived from an EMBL/GenBank/DDBJ whole genome shotgun (WGS) entry which is preliminary data.</text>
</comment>
<evidence type="ECO:0000256" key="1">
    <source>
        <dbReference type="SAM" id="MobiDB-lite"/>
    </source>
</evidence>
<reference evidence="3" key="1">
    <citation type="submission" date="2022-09" db="EMBL/GenBank/DDBJ databases">
        <title>Haloadaptaus new haloarchaeum isolated from saline soil.</title>
        <authorList>
            <person name="Duran-Viseras A."/>
            <person name="Sanchez-Porro C."/>
            <person name="Ventosa A."/>
        </authorList>
    </citation>
    <scope>NUCLEOTIDE SEQUENCE</scope>
    <source>
        <strain evidence="3">F3-133</strain>
    </source>
</reference>
<name>A0A9Q4GIN3_9EURY</name>
<organism evidence="3 4">
    <name type="scientific">Halorutilus salinus</name>
    <dbReference type="NCBI Taxonomy" id="2487751"/>
    <lineage>
        <taxon>Archaea</taxon>
        <taxon>Methanobacteriati</taxon>
        <taxon>Methanobacteriota</taxon>
        <taxon>Stenosarchaea group</taxon>
        <taxon>Halobacteria</taxon>
        <taxon>Halorutilales</taxon>
        <taxon>Halorutilaceae</taxon>
        <taxon>Halorutilus</taxon>
    </lineage>
</organism>